<proteinExistence type="inferred from homology"/>
<comment type="catalytic activity">
    <reaction evidence="3">
        <text>a diacylglycerol + H2O = a monoacylglycerol + a fatty acid + H(+)</text>
        <dbReference type="Rhea" id="RHEA:32731"/>
        <dbReference type="ChEBI" id="CHEBI:15377"/>
        <dbReference type="ChEBI" id="CHEBI:15378"/>
        <dbReference type="ChEBI" id="CHEBI:17408"/>
        <dbReference type="ChEBI" id="CHEBI:18035"/>
        <dbReference type="ChEBI" id="CHEBI:28868"/>
    </reaction>
</comment>
<evidence type="ECO:0000256" key="1">
    <source>
        <dbReference type="ARBA" id="ARBA00023157"/>
    </source>
</evidence>
<evidence type="ECO:0000256" key="3">
    <source>
        <dbReference type="ARBA" id="ARBA00047591"/>
    </source>
</evidence>
<comment type="caution">
    <text evidence="7">The sequence shown here is derived from an EMBL/GenBank/DDBJ whole genome shotgun (WGS) entry which is preliminary data.</text>
</comment>
<feature type="signal peptide" evidence="5">
    <location>
        <begin position="1"/>
        <end position="20"/>
    </location>
</feature>
<dbReference type="Pfam" id="PF01764">
    <property type="entry name" value="Lipase_3"/>
    <property type="match status" value="1"/>
</dbReference>
<protein>
    <recommendedName>
        <fullName evidence="6">Fungal lipase-type domain-containing protein</fullName>
    </recommendedName>
</protein>
<reference evidence="7" key="1">
    <citation type="submission" date="2022-06" db="EMBL/GenBank/DDBJ databases">
        <title>Genome Sequence of Candolleomyces eurysporus.</title>
        <authorList>
            <person name="Buettner E."/>
        </authorList>
    </citation>
    <scope>NUCLEOTIDE SEQUENCE</scope>
    <source>
        <strain evidence="7">VTCC 930004</strain>
    </source>
</reference>
<evidence type="ECO:0000313" key="7">
    <source>
        <dbReference type="EMBL" id="KAJ2928550.1"/>
    </source>
</evidence>
<dbReference type="InterPro" id="IPR002921">
    <property type="entry name" value="Fungal_lipase-type"/>
</dbReference>
<dbReference type="Proteomes" id="UP001140091">
    <property type="component" value="Unassembled WGS sequence"/>
</dbReference>
<name>A0A9W8ME25_9AGAR</name>
<dbReference type="EMBL" id="JANBPK010000923">
    <property type="protein sequence ID" value="KAJ2928550.1"/>
    <property type="molecule type" value="Genomic_DNA"/>
</dbReference>
<evidence type="ECO:0000256" key="5">
    <source>
        <dbReference type="SAM" id="SignalP"/>
    </source>
</evidence>
<evidence type="ECO:0000256" key="2">
    <source>
        <dbReference type="ARBA" id="ARBA00043996"/>
    </source>
</evidence>
<keyword evidence="5" id="KW-0732">Signal</keyword>
<dbReference type="CDD" id="cd00519">
    <property type="entry name" value="Lipase_3"/>
    <property type="match status" value="1"/>
</dbReference>
<dbReference type="GO" id="GO:0006629">
    <property type="term" value="P:lipid metabolic process"/>
    <property type="evidence" value="ECO:0007669"/>
    <property type="project" value="InterPro"/>
</dbReference>
<dbReference type="OrthoDB" id="426718at2759"/>
<evidence type="ECO:0000256" key="4">
    <source>
        <dbReference type="ARBA" id="ARBA00048461"/>
    </source>
</evidence>
<dbReference type="SUPFAM" id="SSF53474">
    <property type="entry name" value="alpha/beta-Hydrolases"/>
    <property type="match status" value="1"/>
</dbReference>
<sequence>MAVLASLLLLFAQLAIVAFAAPVANHTLEARQSVSTLTTAQIAGYKTYSWYASAAYCSPASTLAWNCGTRCSSNPRFVPIASGGNGVSIQYWYVGYDPALSSIIVGYQGTDPSKILPLVTDAKLDFEPLRPALFPGVSSSVQTHNGFGDAHAASATAVLSAVRTGLSRYSINRVTLTGHSLGGAIAIIATAYLSIQIPGVTLRTITYGSPRVRGQVGNQAFVDYVNARSVMNRINNKDDIVPILPGRFLNYGHTEGEIHIINSNAWVSCPGQDNTNAQCTIGYVPNIAEGSILDHLGTCAITYYVGKVLRC</sequence>
<dbReference type="PANTHER" id="PTHR45856:SF25">
    <property type="entry name" value="FUNGAL LIPASE-LIKE DOMAIN-CONTAINING PROTEIN"/>
    <property type="match status" value="1"/>
</dbReference>
<dbReference type="PANTHER" id="PTHR45856">
    <property type="entry name" value="ALPHA/BETA-HYDROLASES SUPERFAMILY PROTEIN"/>
    <property type="match status" value="1"/>
</dbReference>
<feature type="chain" id="PRO_5040771024" description="Fungal lipase-type domain-containing protein" evidence="5">
    <location>
        <begin position="21"/>
        <end position="311"/>
    </location>
</feature>
<keyword evidence="8" id="KW-1185">Reference proteome</keyword>
<keyword evidence="1" id="KW-1015">Disulfide bond</keyword>
<evidence type="ECO:0000313" key="8">
    <source>
        <dbReference type="Proteomes" id="UP001140091"/>
    </source>
</evidence>
<comment type="similarity">
    <text evidence="2">Belongs to the AB hydrolase superfamily. Lipase family. Class 3 subfamily.</text>
</comment>
<accession>A0A9W8ME25</accession>
<comment type="catalytic activity">
    <reaction evidence="4">
        <text>a monoacylglycerol + H2O = glycerol + a fatty acid + H(+)</text>
        <dbReference type="Rhea" id="RHEA:15245"/>
        <dbReference type="ChEBI" id="CHEBI:15377"/>
        <dbReference type="ChEBI" id="CHEBI:15378"/>
        <dbReference type="ChEBI" id="CHEBI:17408"/>
        <dbReference type="ChEBI" id="CHEBI:17754"/>
        <dbReference type="ChEBI" id="CHEBI:28868"/>
    </reaction>
</comment>
<evidence type="ECO:0000259" key="6">
    <source>
        <dbReference type="Pfam" id="PF01764"/>
    </source>
</evidence>
<dbReference type="AlphaFoldDB" id="A0A9W8ME25"/>
<feature type="non-terminal residue" evidence="7">
    <location>
        <position position="1"/>
    </location>
</feature>
<dbReference type="Gene3D" id="3.40.50.1820">
    <property type="entry name" value="alpha/beta hydrolase"/>
    <property type="match status" value="1"/>
</dbReference>
<dbReference type="InterPro" id="IPR051218">
    <property type="entry name" value="Sec_MonoDiacylglyc_Lipase"/>
</dbReference>
<gene>
    <name evidence="7" type="ORF">H1R20_g8552</name>
</gene>
<organism evidence="7 8">
    <name type="scientific">Candolleomyces eurysporus</name>
    <dbReference type="NCBI Taxonomy" id="2828524"/>
    <lineage>
        <taxon>Eukaryota</taxon>
        <taxon>Fungi</taxon>
        <taxon>Dikarya</taxon>
        <taxon>Basidiomycota</taxon>
        <taxon>Agaricomycotina</taxon>
        <taxon>Agaricomycetes</taxon>
        <taxon>Agaricomycetidae</taxon>
        <taxon>Agaricales</taxon>
        <taxon>Agaricineae</taxon>
        <taxon>Psathyrellaceae</taxon>
        <taxon>Candolleomyces</taxon>
    </lineage>
</organism>
<feature type="domain" description="Fungal lipase-type" evidence="6">
    <location>
        <begin position="105"/>
        <end position="247"/>
    </location>
</feature>
<dbReference type="InterPro" id="IPR029058">
    <property type="entry name" value="AB_hydrolase_fold"/>
</dbReference>